<gene>
    <name evidence="3" type="ORF">EH55_12205</name>
</gene>
<dbReference type="RefSeq" id="WP_037974414.1">
    <property type="nucleotide sequence ID" value="NZ_JMKI01000006.1"/>
</dbReference>
<evidence type="ECO:0000259" key="2">
    <source>
        <dbReference type="PROSITE" id="PS50943"/>
    </source>
</evidence>
<evidence type="ECO:0000313" key="4">
    <source>
        <dbReference type="Proteomes" id="UP000027665"/>
    </source>
</evidence>
<dbReference type="GO" id="GO:0003677">
    <property type="term" value="F:DNA binding"/>
    <property type="evidence" value="ECO:0007669"/>
    <property type="project" value="UniProtKB-KW"/>
</dbReference>
<proteinExistence type="predicted"/>
<dbReference type="SMART" id="SM00530">
    <property type="entry name" value="HTH_XRE"/>
    <property type="match status" value="1"/>
</dbReference>
<dbReference type="Proteomes" id="UP000027665">
    <property type="component" value="Unassembled WGS sequence"/>
</dbReference>
<protein>
    <recommendedName>
        <fullName evidence="2">HTH cro/C1-type domain-containing protein</fullName>
    </recommendedName>
</protein>
<reference evidence="3 4" key="1">
    <citation type="submission" date="2014-04" db="EMBL/GenBank/DDBJ databases">
        <title>Draft Genome Sequence of Synergistes jonesii.</title>
        <authorList>
            <person name="Coil D.A."/>
            <person name="Eisen J.A."/>
            <person name="Holland-Moritz H.E."/>
        </authorList>
    </citation>
    <scope>NUCLEOTIDE SEQUENCE [LARGE SCALE GENOMIC DNA]</scope>
    <source>
        <strain evidence="3 4">78-1</strain>
    </source>
</reference>
<evidence type="ECO:0000256" key="1">
    <source>
        <dbReference type="ARBA" id="ARBA00023125"/>
    </source>
</evidence>
<dbReference type="PROSITE" id="PS50943">
    <property type="entry name" value="HTH_CROC1"/>
    <property type="match status" value="1"/>
</dbReference>
<dbReference type="GeneID" id="90982726"/>
<sequence>MNKVEMIGSGIKLLRKQKNMTLADVAEATGFSISYLSKIERNQGSITIDAVAKICSAFDMDIIEFLRMDFGKDKLLVRRDERKVILNKEGIIKYELVTNGHLKKLKGLIVTLWPDNNSKNFARVAQPHTTDELAFILEGEMILVTLDKYGKTTQNLLRPGDSYYVYAGEKHALKCHGDKPCRSLWSYISPPCFSEDDPTQH</sequence>
<evidence type="ECO:0000313" key="3">
    <source>
        <dbReference type="EMBL" id="KEJ93062.1"/>
    </source>
</evidence>
<dbReference type="Gene3D" id="1.10.260.40">
    <property type="entry name" value="lambda repressor-like DNA-binding domains"/>
    <property type="match status" value="1"/>
</dbReference>
<dbReference type="SUPFAM" id="SSF51182">
    <property type="entry name" value="RmlC-like cupins"/>
    <property type="match status" value="1"/>
</dbReference>
<dbReference type="EMBL" id="JMKI01000006">
    <property type="protein sequence ID" value="KEJ93062.1"/>
    <property type="molecule type" value="Genomic_DNA"/>
</dbReference>
<dbReference type="STRING" id="2754.EH55_12205"/>
<dbReference type="AlphaFoldDB" id="A0A073J5S7"/>
<dbReference type="InterPro" id="IPR010982">
    <property type="entry name" value="Lambda_DNA-bd_dom_sf"/>
</dbReference>
<dbReference type="InterPro" id="IPR050807">
    <property type="entry name" value="TransReg_Diox_bact_type"/>
</dbReference>
<keyword evidence="4" id="KW-1185">Reference proteome</keyword>
<dbReference type="OrthoDB" id="9814553at2"/>
<dbReference type="InterPro" id="IPR011051">
    <property type="entry name" value="RmlC_Cupin_sf"/>
</dbReference>
<dbReference type="GO" id="GO:0005829">
    <property type="term" value="C:cytosol"/>
    <property type="evidence" value="ECO:0007669"/>
    <property type="project" value="TreeGrafter"/>
</dbReference>
<name>A0A073J5S7_9BACT</name>
<dbReference type="SUPFAM" id="SSF47413">
    <property type="entry name" value="lambda repressor-like DNA-binding domains"/>
    <property type="match status" value="1"/>
</dbReference>
<dbReference type="CDD" id="cd00093">
    <property type="entry name" value="HTH_XRE"/>
    <property type="match status" value="1"/>
</dbReference>
<dbReference type="eggNOG" id="COG1396">
    <property type="taxonomic scope" value="Bacteria"/>
</dbReference>
<dbReference type="Gene3D" id="2.60.120.10">
    <property type="entry name" value="Jelly Rolls"/>
    <property type="match status" value="1"/>
</dbReference>
<dbReference type="PANTHER" id="PTHR46797:SF1">
    <property type="entry name" value="METHYLPHOSPHONATE SYNTHASE"/>
    <property type="match status" value="1"/>
</dbReference>
<dbReference type="InterPro" id="IPR014710">
    <property type="entry name" value="RmlC-like_jellyroll"/>
</dbReference>
<dbReference type="GO" id="GO:0003700">
    <property type="term" value="F:DNA-binding transcription factor activity"/>
    <property type="evidence" value="ECO:0007669"/>
    <property type="project" value="TreeGrafter"/>
</dbReference>
<dbReference type="InterPro" id="IPR001387">
    <property type="entry name" value="Cro/C1-type_HTH"/>
</dbReference>
<keyword evidence="1" id="KW-0238">DNA-binding</keyword>
<organism evidence="3 4">
    <name type="scientific">Synergistes jonesii</name>
    <dbReference type="NCBI Taxonomy" id="2754"/>
    <lineage>
        <taxon>Bacteria</taxon>
        <taxon>Thermotogati</taxon>
        <taxon>Synergistota</taxon>
        <taxon>Synergistia</taxon>
        <taxon>Synergistales</taxon>
        <taxon>Synergistaceae</taxon>
        <taxon>Synergistes</taxon>
    </lineage>
</organism>
<dbReference type="CDD" id="cd02209">
    <property type="entry name" value="cupin_XRE_C"/>
    <property type="match status" value="1"/>
</dbReference>
<dbReference type="PANTHER" id="PTHR46797">
    <property type="entry name" value="HTH-TYPE TRANSCRIPTIONAL REGULATOR"/>
    <property type="match status" value="1"/>
</dbReference>
<dbReference type="Pfam" id="PF01381">
    <property type="entry name" value="HTH_3"/>
    <property type="match status" value="1"/>
</dbReference>
<accession>A0A073J5S7</accession>
<comment type="caution">
    <text evidence="3">The sequence shown here is derived from an EMBL/GenBank/DDBJ whole genome shotgun (WGS) entry which is preliminary data.</text>
</comment>
<dbReference type="Pfam" id="PF07883">
    <property type="entry name" value="Cupin_2"/>
    <property type="match status" value="1"/>
</dbReference>
<dbReference type="InterPro" id="IPR013096">
    <property type="entry name" value="Cupin_2"/>
</dbReference>
<feature type="domain" description="HTH cro/C1-type" evidence="2">
    <location>
        <begin position="11"/>
        <end position="65"/>
    </location>
</feature>